<evidence type="ECO:0000313" key="2">
    <source>
        <dbReference type="EMBL" id="CAQ71575.1"/>
    </source>
</evidence>
<sequence length="66" mass="7376">MIRVAFVFLNLLALVSGLLHVYLSIRPDQRWNTLRRVNRLVGLGLGVLGVVIAIMFVLSNLDTLTN</sequence>
<reference evidence="2 3" key="1">
    <citation type="journal article" date="2008" name="Genome Res.">
        <title>Genome sequence of the beta-rhizobium Cupriavidus taiwanensis and comparative genomics of rhizobia.</title>
        <authorList>
            <person name="Amadou C."/>
            <person name="Pascal G."/>
            <person name="Mangenot S."/>
            <person name="Glew M."/>
            <person name="Bontemps C."/>
            <person name="Capela D."/>
            <person name="Carrere S."/>
            <person name="Cruveiller S."/>
            <person name="Dossat C."/>
            <person name="Lajus A."/>
            <person name="Marchetti M."/>
            <person name="Poinsot V."/>
            <person name="Rouy Z."/>
            <person name="Servin B."/>
            <person name="Saad M."/>
            <person name="Schenowitz C."/>
            <person name="Barbe V."/>
            <person name="Batut J."/>
            <person name="Medigue C."/>
            <person name="Masson-Boivin C."/>
        </authorList>
    </citation>
    <scope>NUCLEOTIDE SEQUENCE [LARGE SCALE GENOMIC DNA]</scope>
    <source>
        <strain evidence="3">DSM 17343 / BCRC 17206 / CCUG 44338 / CIP 107171 / LMG 19424 / R1</strain>
    </source>
</reference>
<keyword evidence="1" id="KW-0472">Membrane</keyword>
<keyword evidence="3" id="KW-1185">Reference proteome</keyword>
<dbReference type="AlphaFoldDB" id="B3R9K0"/>
<feature type="transmembrane region" description="Helical" evidence="1">
    <location>
        <begin position="37"/>
        <end position="58"/>
    </location>
</feature>
<keyword evidence="1" id="KW-0812">Transmembrane</keyword>
<proteinExistence type="predicted"/>
<gene>
    <name evidence="2" type="ordered locus">RALTA_B0964</name>
</gene>
<keyword evidence="1" id="KW-1133">Transmembrane helix</keyword>
<dbReference type="HOGENOM" id="CLU_2823899_0_0_4"/>
<evidence type="ECO:0000256" key="1">
    <source>
        <dbReference type="SAM" id="Phobius"/>
    </source>
</evidence>
<dbReference type="KEGG" id="cti:RALTA_B0964"/>
<dbReference type="Proteomes" id="UP000001692">
    <property type="component" value="Chromosome 2"/>
</dbReference>
<dbReference type="GeneID" id="29764645"/>
<dbReference type="BioCyc" id="CTAI977880:RALTA_RS20330-MONOMER"/>
<protein>
    <submittedName>
        <fullName evidence="2">Uncharacterized protein</fullName>
    </submittedName>
</protein>
<dbReference type="EMBL" id="CU633750">
    <property type="protein sequence ID" value="CAQ71575.1"/>
    <property type="molecule type" value="Genomic_DNA"/>
</dbReference>
<accession>B3R9K0</accession>
<evidence type="ECO:0000313" key="3">
    <source>
        <dbReference type="Proteomes" id="UP000001692"/>
    </source>
</evidence>
<feature type="transmembrane region" description="Helical" evidence="1">
    <location>
        <begin position="6"/>
        <end position="25"/>
    </location>
</feature>
<dbReference type="RefSeq" id="WP_012355795.1">
    <property type="nucleotide sequence ID" value="NC_010530.1"/>
</dbReference>
<name>B3R9K0_CUPTR</name>
<organism evidence="2 3">
    <name type="scientific">Cupriavidus taiwanensis (strain DSM 17343 / BCRC 17206 / CCUG 44338 / CIP 107171 / LMG 19424 / R1)</name>
    <name type="common">Ralstonia taiwanensis (strain LMG 19424)</name>
    <dbReference type="NCBI Taxonomy" id="977880"/>
    <lineage>
        <taxon>Bacteria</taxon>
        <taxon>Pseudomonadati</taxon>
        <taxon>Pseudomonadota</taxon>
        <taxon>Betaproteobacteria</taxon>
        <taxon>Burkholderiales</taxon>
        <taxon>Burkholderiaceae</taxon>
        <taxon>Cupriavidus</taxon>
    </lineage>
</organism>